<protein>
    <submittedName>
        <fullName evidence="8">Thiol-disulfide oxidoreductase</fullName>
    </submittedName>
</protein>
<evidence type="ECO:0000259" key="7">
    <source>
        <dbReference type="PROSITE" id="PS51352"/>
    </source>
</evidence>
<gene>
    <name evidence="8" type="ORF">DQ226_07075</name>
</gene>
<dbReference type="AlphaFoldDB" id="A0A365PB19"/>
<evidence type="ECO:0000256" key="2">
    <source>
        <dbReference type="ARBA" id="ARBA00022729"/>
    </source>
</evidence>
<evidence type="ECO:0000256" key="5">
    <source>
        <dbReference type="ARBA" id="ARBA00023284"/>
    </source>
</evidence>
<dbReference type="SUPFAM" id="SSF52833">
    <property type="entry name" value="Thioredoxin-like"/>
    <property type="match status" value="1"/>
</dbReference>
<proteinExistence type="inferred from homology"/>
<sequence length="247" mass="26349">MTPSSGKEHNVSRSHRSGRLPIGTIPGLVMLAILIILVVAMWRAGDAGDGDTAGGGVVAQQQPDYSYAERRETGDPFALGPVDAPVGLVVFSDYQCPFCAQWSRETLPVMKERAEAGELRIEWRDVNVYGPASKRAAMASYAAAEQGRFWEFHDALFDGGRTRSERDLSEAALVALAGQLGMDTERFAADMISPQAAEEIARNEELGIEHGASATPVFILGGSPMVGAQPVEVFLDAHETALDSSGG</sequence>
<dbReference type="Proteomes" id="UP000252187">
    <property type="component" value="Unassembled WGS sequence"/>
</dbReference>
<comment type="similarity">
    <text evidence="1">Belongs to the thioredoxin family. DsbA subfamily.</text>
</comment>
<feature type="transmembrane region" description="Helical" evidence="6">
    <location>
        <begin position="20"/>
        <end position="42"/>
    </location>
</feature>
<keyword evidence="2" id="KW-0732">Signal</keyword>
<dbReference type="InterPro" id="IPR036249">
    <property type="entry name" value="Thioredoxin-like_sf"/>
</dbReference>
<dbReference type="GO" id="GO:0016491">
    <property type="term" value="F:oxidoreductase activity"/>
    <property type="evidence" value="ECO:0007669"/>
    <property type="project" value="UniProtKB-KW"/>
</dbReference>
<keyword evidence="3" id="KW-0560">Oxidoreductase</keyword>
<evidence type="ECO:0000313" key="8">
    <source>
        <dbReference type="EMBL" id="RBA37319.1"/>
    </source>
</evidence>
<evidence type="ECO:0000256" key="6">
    <source>
        <dbReference type="SAM" id="Phobius"/>
    </source>
</evidence>
<comment type="caution">
    <text evidence="8">The sequence shown here is derived from an EMBL/GenBank/DDBJ whole genome shotgun (WGS) entry which is preliminary data.</text>
</comment>
<evidence type="ECO:0000256" key="1">
    <source>
        <dbReference type="ARBA" id="ARBA00005791"/>
    </source>
</evidence>
<reference evidence="8 9" key="1">
    <citation type="submission" date="2018-06" db="EMBL/GenBank/DDBJ databases">
        <title>Whole genome sequencing of four bacterial strains from South Shetland trench revealing bio-synthetic gene clusters.</title>
        <authorList>
            <person name="Abdel-Mageed W.M."/>
            <person name="Lehri B."/>
            <person name="Jarmusch S.A."/>
            <person name="Miranda K."/>
            <person name="Goodfellow M."/>
            <person name="Jaspars M."/>
            <person name="Karlyshev A.V."/>
        </authorList>
    </citation>
    <scope>NUCLEOTIDE SEQUENCE [LARGE SCALE GENOMIC DNA]</scope>
    <source>
        <strain evidence="8 9">SST1</strain>
    </source>
</reference>
<feature type="domain" description="Thioredoxin" evidence="7">
    <location>
        <begin position="56"/>
        <end position="243"/>
    </location>
</feature>
<keyword evidence="6" id="KW-0812">Transmembrane</keyword>
<keyword evidence="5" id="KW-0676">Redox-active center</keyword>
<dbReference type="InterPro" id="IPR013766">
    <property type="entry name" value="Thioredoxin_domain"/>
</dbReference>
<keyword evidence="6" id="KW-0472">Membrane</keyword>
<accession>A0A365PB19</accession>
<keyword evidence="6" id="KW-1133">Transmembrane helix</keyword>
<dbReference type="EMBL" id="QNTT01000014">
    <property type="protein sequence ID" value="RBA37319.1"/>
    <property type="molecule type" value="Genomic_DNA"/>
</dbReference>
<keyword evidence="4" id="KW-1015">Disulfide bond</keyword>
<dbReference type="PANTHER" id="PTHR13887:SF14">
    <property type="entry name" value="DISULFIDE BOND FORMATION PROTEIN D"/>
    <property type="match status" value="1"/>
</dbReference>
<dbReference type="PROSITE" id="PS51352">
    <property type="entry name" value="THIOREDOXIN_2"/>
    <property type="match status" value="1"/>
</dbReference>
<dbReference type="Pfam" id="PF13462">
    <property type="entry name" value="Thioredoxin_4"/>
    <property type="match status" value="1"/>
</dbReference>
<dbReference type="PANTHER" id="PTHR13887">
    <property type="entry name" value="GLUTATHIONE S-TRANSFERASE KAPPA"/>
    <property type="match status" value="1"/>
</dbReference>
<dbReference type="Gene3D" id="3.40.30.10">
    <property type="entry name" value="Glutaredoxin"/>
    <property type="match status" value="1"/>
</dbReference>
<evidence type="ECO:0000313" key="9">
    <source>
        <dbReference type="Proteomes" id="UP000252187"/>
    </source>
</evidence>
<evidence type="ECO:0000256" key="3">
    <source>
        <dbReference type="ARBA" id="ARBA00023002"/>
    </source>
</evidence>
<organism evidence="8 9">
    <name type="scientific">Dietzia maris</name>
    <dbReference type="NCBI Taxonomy" id="37915"/>
    <lineage>
        <taxon>Bacteria</taxon>
        <taxon>Bacillati</taxon>
        <taxon>Actinomycetota</taxon>
        <taxon>Actinomycetes</taxon>
        <taxon>Mycobacteriales</taxon>
        <taxon>Dietziaceae</taxon>
        <taxon>Dietzia</taxon>
    </lineage>
</organism>
<evidence type="ECO:0000256" key="4">
    <source>
        <dbReference type="ARBA" id="ARBA00023157"/>
    </source>
</evidence>
<name>A0A365PB19_9ACTN</name>
<dbReference type="InterPro" id="IPR012336">
    <property type="entry name" value="Thioredoxin-like_fold"/>
</dbReference>